<feature type="compositionally biased region" description="Polar residues" evidence="1">
    <location>
        <begin position="22"/>
        <end position="35"/>
    </location>
</feature>
<proteinExistence type="predicted"/>
<organism evidence="2">
    <name type="scientific">marine sediment metagenome</name>
    <dbReference type="NCBI Taxonomy" id="412755"/>
    <lineage>
        <taxon>unclassified sequences</taxon>
        <taxon>metagenomes</taxon>
        <taxon>ecological metagenomes</taxon>
    </lineage>
</organism>
<name>X0XHM1_9ZZZZ</name>
<evidence type="ECO:0000313" key="2">
    <source>
        <dbReference type="EMBL" id="GAG24436.1"/>
    </source>
</evidence>
<gene>
    <name evidence="2" type="ORF">S01H1_51602</name>
</gene>
<protein>
    <submittedName>
        <fullName evidence="2">Uncharacterized protein</fullName>
    </submittedName>
</protein>
<feature type="non-terminal residue" evidence="2">
    <location>
        <position position="1"/>
    </location>
</feature>
<reference evidence="2" key="1">
    <citation type="journal article" date="2014" name="Front. Microbiol.">
        <title>High frequency of phylogenetically diverse reductive dehalogenase-homologous genes in deep subseafloor sedimentary metagenomes.</title>
        <authorList>
            <person name="Kawai M."/>
            <person name="Futagami T."/>
            <person name="Toyoda A."/>
            <person name="Takaki Y."/>
            <person name="Nishi S."/>
            <person name="Hori S."/>
            <person name="Arai W."/>
            <person name="Tsubouchi T."/>
            <person name="Morono Y."/>
            <person name="Uchiyama I."/>
            <person name="Ito T."/>
            <person name="Fujiyama A."/>
            <person name="Inagaki F."/>
            <person name="Takami H."/>
        </authorList>
    </citation>
    <scope>NUCLEOTIDE SEQUENCE</scope>
    <source>
        <strain evidence="2">Expedition CK06-06</strain>
    </source>
</reference>
<evidence type="ECO:0000256" key="1">
    <source>
        <dbReference type="SAM" id="MobiDB-lite"/>
    </source>
</evidence>
<accession>X0XHM1</accession>
<sequence>QKRTDKGIAEKLLLRHVRNPSGKGTSQQHRVNQVNMIGDHDKRTNRGDILPPPNLPGEKDPVEESENGSNDLLGPGHRFTARRTSF</sequence>
<comment type="caution">
    <text evidence="2">The sequence shown here is derived from an EMBL/GenBank/DDBJ whole genome shotgun (WGS) entry which is preliminary data.</text>
</comment>
<dbReference type="EMBL" id="BARS01033302">
    <property type="protein sequence ID" value="GAG24436.1"/>
    <property type="molecule type" value="Genomic_DNA"/>
</dbReference>
<dbReference type="AlphaFoldDB" id="X0XHM1"/>
<feature type="region of interest" description="Disordered" evidence="1">
    <location>
        <begin position="19"/>
        <end position="86"/>
    </location>
</feature>